<feature type="compositionally biased region" description="Basic and acidic residues" evidence="1">
    <location>
        <begin position="40"/>
        <end position="55"/>
    </location>
</feature>
<evidence type="ECO:0000256" key="1">
    <source>
        <dbReference type="SAM" id="MobiDB-lite"/>
    </source>
</evidence>
<dbReference type="EMBL" id="GBXM01011284">
    <property type="protein sequence ID" value="JAH97293.1"/>
    <property type="molecule type" value="Transcribed_RNA"/>
</dbReference>
<accession>A0A0E9X6J0</accession>
<feature type="compositionally biased region" description="Polar residues" evidence="1">
    <location>
        <begin position="58"/>
        <end position="70"/>
    </location>
</feature>
<reference evidence="2" key="2">
    <citation type="journal article" date="2015" name="Fish Shellfish Immunol.">
        <title>Early steps in the European eel (Anguilla anguilla)-Vibrio vulnificus interaction in the gills: Role of the RtxA13 toxin.</title>
        <authorList>
            <person name="Callol A."/>
            <person name="Pajuelo D."/>
            <person name="Ebbesson L."/>
            <person name="Teles M."/>
            <person name="MacKenzie S."/>
            <person name="Amaro C."/>
        </authorList>
    </citation>
    <scope>NUCLEOTIDE SEQUENCE</scope>
</reference>
<evidence type="ECO:0000313" key="2">
    <source>
        <dbReference type="EMBL" id="JAH97293.1"/>
    </source>
</evidence>
<proteinExistence type="predicted"/>
<feature type="region of interest" description="Disordered" evidence="1">
    <location>
        <begin position="17"/>
        <end position="70"/>
    </location>
</feature>
<dbReference type="AlphaFoldDB" id="A0A0E9X6J0"/>
<protein>
    <submittedName>
        <fullName evidence="2">Uncharacterized protein</fullName>
    </submittedName>
</protein>
<sequence>MQGSIQRRMTFPFCPAVPAESTNVSRPVKPKKKKINIRGKKSERTECHSSQERHRVTWQKSRMQSSHGPNWSEQVVACLNE</sequence>
<reference evidence="2" key="1">
    <citation type="submission" date="2014-11" db="EMBL/GenBank/DDBJ databases">
        <authorList>
            <person name="Amaro Gonzalez C."/>
        </authorList>
    </citation>
    <scope>NUCLEOTIDE SEQUENCE</scope>
</reference>
<feature type="compositionally biased region" description="Basic residues" evidence="1">
    <location>
        <begin position="28"/>
        <end position="39"/>
    </location>
</feature>
<organism evidence="2">
    <name type="scientific">Anguilla anguilla</name>
    <name type="common">European freshwater eel</name>
    <name type="synonym">Muraena anguilla</name>
    <dbReference type="NCBI Taxonomy" id="7936"/>
    <lineage>
        <taxon>Eukaryota</taxon>
        <taxon>Metazoa</taxon>
        <taxon>Chordata</taxon>
        <taxon>Craniata</taxon>
        <taxon>Vertebrata</taxon>
        <taxon>Euteleostomi</taxon>
        <taxon>Actinopterygii</taxon>
        <taxon>Neopterygii</taxon>
        <taxon>Teleostei</taxon>
        <taxon>Anguilliformes</taxon>
        <taxon>Anguillidae</taxon>
        <taxon>Anguilla</taxon>
    </lineage>
</organism>
<name>A0A0E9X6J0_ANGAN</name>